<dbReference type="PANTHER" id="PTHR33525">
    <property type="match status" value="1"/>
</dbReference>
<comment type="caution">
    <text evidence="2">The sequence shown here is derived from an EMBL/GenBank/DDBJ whole genome shotgun (WGS) entry which is preliminary data.</text>
</comment>
<evidence type="ECO:0000313" key="2">
    <source>
        <dbReference type="EMBL" id="OIQ66856.1"/>
    </source>
</evidence>
<accession>A0A1J5P7X8</accession>
<name>A0A1J5P7X8_9ZZZZ</name>
<dbReference type="Pfam" id="PF08668">
    <property type="entry name" value="HDOD"/>
    <property type="match status" value="1"/>
</dbReference>
<protein>
    <submittedName>
        <fullName evidence="2">HDOD domain protein</fullName>
    </submittedName>
</protein>
<gene>
    <name evidence="2" type="ORF">GALL_515730</name>
</gene>
<dbReference type="AlphaFoldDB" id="A0A1J5P7X8"/>
<dbReference type="SUPFAM" id="SSF109604">
    <property type="entry name" value="HD-domain/PDEase-like"/>
    <property type="match status" value="1"/>
</dbReference>
<dbReference type="EMBL" id="MLJW01006317">
    <property type="protein sequence ID" value="OIQ66856.1"/>
    <property type="molecule type" value="Genomic_DNA"/>
</dbReference>
<dbReference type="Gene3D" id="1.10.3210.10">
    <property type="entry name" value="Hypothetical protein af1432"/>
    <property type="match status" value="1"/>
</dbReference>
<evidence type="ECO:0000259" key="1">
    <source>
        <dbReference type="PROSITE" id="PS51833"/>
    </source>
</evidence>
<feature type="domain" description="HDOD" evidence="1">
    <location>
        <begin position="14"/>
        <end position="115"/>
    </location>
</feature>
<sequence length="115" mass="12355">MSIDPTLRSLNIDIPACPDTLVKLSLLMSQDEAHTDDMSTLIEGDMALASAIVRAVNSAMFGLLHRVETVHEAVRYLGMREVAGITFEMGLRAAGIPHQEGGVQAAMNYLASANE</sequence>
<proteinExistence type="predicted"/>
<dbReference type="PROSITE" id="PS51833">
    <property type="entry name" value="HDOD"/>
    <property type="match status" value="1"/>
</dbReference>
<organism evidence="2">
    <name type="scientific">mine drainage metagenome</name>
    <dbReference type="NCBI Taxonomy" id="410659"/>
    <lineage>
        <taxon>unclassified sequences</taxon>
        <taxon>metagenomes</taxon>
        <taxon>ecological metagenomes</taxon>
    </lineage>
</organism>
<dbReference type="PANTHER" id="PTHR33525:SF4">
    <property type="entry name" value="CYCLIC DI-GMP PHOSPHODIESTERASE CDGJ"/>
    <property type="match status" value="1"/>
</dbReference>
<reference evidence="2" key="1">
    <citation type="submission" date="2016-10" db="EMBL/GenBank/DDBJ databases">
        <title>Sequence of Gallionella enrichment culture.</title>
        <authorList>
            <person name="Poehlein A."/>
            <person name="Muehling M."/>
            <person name="Daniel R."/>
        </authorList>
    </citation>
    <scope>NUCLEOTIDE SEQUENCE</scope>
</reference>
<dbReference type="InterPro" id="IPR013976">
    <property type="entry name" value="HDOD"/>
</dbReference>
<dbReference type="InterPro" id="IPR052340">
    <property type="entry name" value="RNase_Y/CdgJ"/>
</dbReference>